<sequence length="558" mass="61727">MLLLRTLPLILPLTSTALALQLPFNIPFLSTKPSPPPPDLQKPRVAIIGAGAAGSSAAFWIAQAKKRLGVDVEVEVYERESYIGGRSTVVYPHNDENNLPVTELGASIFVKANRNLMRAAKEFNLTLMDFQDEGDSLGIWDGENFLLQTSGGSGISGWWETLKMLWRYGYSAPTQTRALVNDFIETYLDLYQPTRPVWEEIVDLSIALNSSYLLGVTAAEYFDLSGVGRKFSREVIESATRVNYLQNLDHIHALGGLCSMAASGASGVVGGNYQLFEQFLARSNASVHLSTEVTGIQKSTSPSGKTLWILRTAESKSLRPASENPGPAPNTYLPYSHVILAAPHHSSSLELSTYNLPHVEYVHIHVTLLTTTAASPNPAYFALSDNARVPNAVLTTYEGVRSGKKEPEFNSISYHNEVTRKDGAEGGEKEWVVKIFSTERKDDEWLESVFGAGKVGWVQRKEWDSYPQLPPRIEFPPVQIDQGLWYVNSLEPWVSTMETQTISSRNVVELLFQEEFGKDLCGKKVGKTGSKKHVQIAGKRKKEWAGEGADGKIWGWDC</sequence>
<evidence type="ECO:0000256" key="2">
    <source>
        <dbReference type="ARBA" id="ARBA00009967"/>
    </source>
</evidence>
<dbReference type="Pfam" id="PF07156">
    <property type="entry name" value="Prenylcys_lyase"/>
    <property type="match status" value="1"/>
</dbReference>
<dbReference type="PIRSF" id="PIRSF036292">
    <property type="entry name" value="Prenylcysteine_oxidase"/>
    <property type="match status" value="1"/>
</dbReference>
<dbReference type="PANTHER" id="PTHR15944">
    <property type="entry name" value="FARNESYLCYSTEINE LYASE"/>
    <property type="match status" value="1"/>
</dbReference>
<dbReference type="InParanoid" id="A0A067MU23"/>
<dbReference type="InterPro" id="IPR010795">
    <property type="entry name" value="Prenylcys_lyase"/>
</dbReference>
<feature type="chain" id="PRO_5001641553" description="Prenylcysteine lyase domain-containing protein" evidence="8">
    <location>
        <begin position="20"/>
        <end position="558"/>
    </location>
</feature>
<evidence type="ECO:0000259" key="9">
    <source>
        <dbReference type="Pfam" id="PF07156"/>
    </source>
</evidence>
<keyword evidence="11" id="KW-1185">Reference proteome</keyword>
<dbReference type="SUPFAM" id="SSF51905">
    <property type="entry name" value="FAD/NAD(P)-binding domain"/>
    <property type="match status" value="1"/>
</dbReference>
<keyword evidence="4 8" id="KW-0732">Signal</keyword>
<keyword evidence="7" id="KW-0325">Glycoprotein</keyword>
<keyword evidence="3" id="KW-0285">Flavoprotein</keyword>
<dbReference type="OrthoDB" id="437369at2759"/>
<evidence type="ECO:0000256" key="3">
    <source>
        <dbReference type="ARBA" id="ARBA00022630"/>
    </source>
</evidence>
<evidence type="ECO:0000256" key="7">
    <source>
        <dbReference type="ARBA" id="ARBA00023180"/>
    </source>
</evidence>
<dbReference type="GO" id="GO:0030327">
    <property type="term" value="P:prenylated protein catabolic process"/>
    <property type="evidence" value="ECO:0007669"/>
    <property type="project" value="TreeGrafter"/>
</dbReference>
<feature type="domain" description="Prenylcysteine lyase" evidence="9">
    <location>
        <begin position="157"/>
        <end position="513"/>
    </location>
</feature>
<accession>A0A067MU23</accession>
<comment type="similarity">
    <text evidence="2">Belongs to the prenylcysteine oxidase family.</text>
</comment>
<dbReference type="GO" id="GO:0001735">
    <property type="term" value="F:prenylcysteine oxidase activity"/>
    <property type="evidence" value="ECO:0007669"/>
    <property type="project" value="InterPro"/>
</dbReference>
<dbReference type="HOGENOM" id="CLU_021176_0_0_1"/>
<dbReference type="Pfam" id="PF13450">
    <property type="entry name" value="NAD_binding_8"/>
    <property type="match status" value="1"/>
</dbReference>
<evidence type="ECO:0000256" key="6">
    <source>
        <dbReference type="ARBA" id="ARBA00023002"/>
    </source>
</evidence>
<keyword evidence="6" id="KW-0560">Oxidoreductase</keyword>
<dbReference type="GO" id="GO:0030328">
    <property type="term" value="P:prenylcysteine catabolic process"/>
    <property type="evidence" value="ECO:0007669"/>
    <property type="project" value="InterPro"/>
</dbReference>
<evidence type="ECO:0000313" key="10">
    <source>
        <dbReference type="EMBL" id="KDQ15081.1"/>
    </source>
</evidence>
<keyword evidence="5" id="KW-0274">FAD</keyword>
<evidence type="ECO:0000256" key="5">
    <source>
        <dbReference type="ARBA" id="ARBA00022827"/>
    </source>
</evidence>
<dbReference type="EMBL" id="KL198034">
    <property type="protein sequence ID" value="KDQ15081.1"/>
    <property type="molecule type" value="Genomic_DNA"/>
</dbReference>
<dbReference type="Proteomes" id="UP000027195">
    <property type="component" value="Unassembled WGS sequence"/>
</dbReference>
<name>A0A067MU23_BOTB1</name>
<feature type="signal peptide" evidence="8">
    <location>
        <begin position="1"/>
        <end position="19"/>
    </location>
</feature>
<dbReference type="Gene3D" id="3.50.50.60">
    <property type="entry name" value="FAD/NAD(P)-binding domain"/>
    <property type="match status" value="1"/>
</dbReference>
<organism evidence="10 11">
    <name type="scientific">Botryobasidium botryosum (strain FD-172 SS1)</name>
    <dbReference type="NCBI Taxonomy" id="930990"/>
    <lineage>
        <taxon>Eukaryota</taxon>
        <taxon>Fungi</taxon>
        <taxon>Dikarya</taxon>
        <taxon>Basidiomycota</taxon>
        <taxon>Agaricomycotina</taxon>
        <taxon>Agaricomycetes</taxon>
        <taxon>Cantharellales</taxon>
        <taxon>Botryobasidiaceae</taxon>
        <taxon>Botryobasidium</taxon>
    </lineage>
</organism>
<protein>
    <recommendedName>
        <fullName evidence="9">Prenylcysteine lyase domain-containing protein</fullName>
    </recommendedName>
</protein>
<proteinExistence type="inferred from homology"/>
<evidence type="ECO:0000256" key="1">
    <source>
        <dbReference type="ARBA" id="ARBA00001974"/>
    </source>
</evidence>
<dbReference type="AlphaFoldDB" id="A0A067MU23"/>
<dbReference type="InterPro" id="IPR017046">
    <property type="entry name" value="Prenylcysteine_Oxase1"/>
</dbReference>
<comment type="cofactor">
    <cofactor evidence="1">
        <name>FAD</name>
        <dbReference type="ChEBI" id="CHEBI:57692"/>
    </cofactor>
</comment>
<evidence type="ECO:0000256" key="4">
    <source>
        <dbReference type="ARBA" id="ARBA00022729"/>
    </source>
</evidence>
<dbReference type="PANTHER" id="PTHR15944:SF0">
    <property type="entry name" value="PRENYLCYSTEINE LYASE DOMAIN-CONTAINING PROTEIN"/>
    <property type="match status" value="1"/>
</dbReference>
<reference evidence="11" key="1">
    <citation type="journal article" date="2014" name="Proc. Natl. Acad. Sci. U.S.A.">
        <title>Extensive sampling of basidiomycete genomes demonstrates inadequacy of the white-rot/brown-rot paradigm for wood decay fungi.</title>
        <authorList>
            <person name="Riley R."/>
            <person name="Salamov A.A."/>
            <person name="Brown D.W."/>
            <person name="Nagy L.G."/>
            <person name="Floudas D."/>
            <person name="Held B.W."/>
            <person name="Levasseur A."/>
            <person name="Lombard V."/>
            <person name="Morin E."/>
            <person name="Otillar R."/>
            <person name="Lindquist E.A."/>
            <person name="Sun H."/>
            <person name="LaButti K.M."/>
            <person name="Schmutz J."/>
            <person name="Jabbour D."/>
            <person name="Luo H."/>
            <person name="Baker S.E."/>
            <person name="Pisabarro A.G."/>
            <person name="Walton J.D."/>
            <person name="Blanchette R.A."/>
            <person name="Henrissat B."/>
            <person name="Martin F."/>
            <person name="Cullen D."/>
            <person name="Hibbett D.S."/>
            <person name="Grigoriev I.V."/>
        </authorList>
    </citation>
    <scope>NUCLEOTIDE SEQUENCE [LARGE SCALE GENOMIC DNA]</scope>
    <source>
        <strain evidence="11">FD-172 SS1</strain>
    </source>
</reference>
<evidence type="ECO:0000313" key="11">
    <source>
        <dbReference type="Proteomes" id="UP000027195"/>
    </source>
</evidence>
<evidence type="ECO:0000256" key="8">
    <source>
        <dbReference type="SAM" id="SignalP"/>
    </source>
</evidence>
<gene>
    <name evidence="10" type="ORF">BOTBODRAFT_145345</name>
</gene>
<dbReference type="InterPro" id="IPR036188">
    <property type="entry name" value="FAD/NAD-bd_sf"/>
</dbReference>